<dbReference type="InterPro" id="IPR048584">
    <property type="entry name" value="Ribosomal_uS5m_N"/>
</dbReference>
<comment type="similarity">
    <text evidence="2">Belongs to the universal ribosomal protein uS5 family.</text>
</comment>
<accession>A0ABP1P8J3</accession>
<dbReference type="PANTHER" id="PTHR48277:SF1">
    <property type="entry name" value="MITOCHONDRIAL RIBOSOMAL PROTEIN S5"/>
    <property type="match status" value="1"/>
</dbReference>
<comment type="caution">
    <text evidence="11">The sequence shown here is derived from an EMBL/GenBank/DDBJ whole genome shotgun (WGS) entry which is preliminary data.</text>
</comment>
<dbReference type="InterPro" id="IPR005324">
    <property type="entry name" value="Ribosomal_uS5_C"/>
</dbReference>
<evidence type="ECO:0000259" key="8">
    <source>
        <dbReference type="Pfam" id="PF00333"/>
    </source>
</evidence>
<dbReference type="InterPro" id="IPR013810">
    <property type="entry name" value="Ribosomal_uS5_N"/>
</dbReference>
<dbReference type="Gene3D" id="3.30.160.20">
    <property type="match status" value="1"/>
</dbReference>
<dbReference type="Gene3D" id="3.30.230.10">
    <property type="match status" value="1"/>
</dbReference>
<keyword evidence="5" id="KW-0687">Ribonucleoprotein</keyword>
<dbReference type="Pfam" id="PF00333">
    <property type="entry name" value="Ribosomal_S5"/>
    <property type="match status" value="1"/>
</dbReference>
<organism evidence="11 12">
    <name type="scientific">Xylocopa violacea</name>
    <name type="common">Violet carpenter bee</name>
    <name type="synonym">Apis violacea</name>
    <dbReference type="NCBI Taxonomy" id="135666"/>
    <lineage>
        <taxon>Eukaryota</taxon>
        <taxon>Metazoa</taxon>
        <taxon>Ecdysozoa</taxon>
        <taxon>Arthropoda</taxon>
        <taxon>Hexapoda</taxon>
        <taxon>Insecta</taxon>
        <taxon>Pterygota</taxon>
        <taxon>Neoptera</taxon>
        <taxon>Endopterygota</taxon>
        <taxon>Hymenoptera</taxon>
        <taxon>Apocrita</taxon>
        <taxon>Aculeata</taxon>
        <taxon>Apoidea</taxon>
        <taxon>Anthophila</taxon>
        <taxon>Apidae</taxon>
        <taxon>Xylocopa</taxon>
        <taxon>Xylocopa</taxon>
    </lineage>
</organism>
<evidence type="ECO:0000256" key="6">
    <source>
        <dbReference type="ARBA" id="ARBA00039335"/>
    </source>
</evidence>
<dbReference type="InterPro" id="IPR000851">
    <property type="entry name" value="Ribosomal_uS5"/>
</dbReference>
<sequence length="428" mass="48486">MLRVCPVIIHSAKCISITKNATATDFLKPQLLLVQSTRNTNFFNRRSGTELWKGVTTVSNAGRRRGRAKGLIKMKNLNKGQKLGCGKEAILFPGLNANVMQGNYIYEQRVLTSEEQQNIPVTPVANSVSKRRVKVHPLMRGWSGGSPGGKKIGPPDPVDGDAFEGFETIILESNYRSRMTSVMGRSQYYYCMVITGNRNGLIGFAKATGTTSKSVLITAKNRAGKRLMCFERYNDHTVMHDFFTQFGNTKIFVTQKPKGYGLKCHRAIRACCELIGIKDMHAKIEGSTNVGNIIKAFFFGLLQQKTHEQMAEEKQLHLVELRKENNYFPTVLASPAKVRTEAEIPSNELLDFDRYIMNGRVRLMRKKNESTFKNLPSWLIYRRKQERLKGQEEVLIRAKAEYGDYCSFHAAKYPEAAGSKWKKHDKKV</sequence>
<protein>
    <recommendedName>
        <fullName evidence="6">Small ribosomal subunit protein uS5m</fullName>
    </recommendedName>
    <alternativeName>
        <fullName evidence="7">28S ribosomal protein S5, mitochondrial</fullName>
    </alternativeName>
</protein>
<reference evidence="11 12" key="1">
    <citation type="submission" date="2024-08" db="EMBL/GenBank/DDBJ databases">
        <authorList>
            <person name="Will J Nash"/>
            <person name="Angela Man"/>
            <person name="Seanna McTaggart"/>
            <person name="Kendall Baker"/>
            <person name="Tom Barker"/>
            <person name="Leah Catchpole"/>
            <person name="Alex Durrant"/>
            <person name="Karim Gharbi"/>
            <person name="Naomi Irish"/>
            <person name="Gemy Kaithakottil"/>
            <person name="Debby Ku"/>
            <person name="Aaliyah Providence"/>
            <person name="Felix Shaw"/>
            <person name="David Swarbreck"/>
            <person name="Chris Watkins"/>
            <person name="Ann M. McCartney"/>
            <person name="Giulio Formenti"/>
            <person name="Alice Mouton"/>
            <person name="Noel Vella"/>
            <person name="Bjorn M von Reumont"/>
            <person name="Adriana Vella"/>
            <person name="Wilfried Haerty"/>
        </authorList>
    </citation>
    <scope>NUCLEOTIDE SEQUENCE [LARGE SCALE GENOMIC DNA]</scope>
</reference>
<dbReference type="Proteomes" id="UP001642520">
    <property type="component" value="Unassembled WGS sequence"/>
</dbReference>
<evidence type="ECO:0000256" key="4">
    <source>
        <dbReference type="ARBA" id="ARBA00023128"/>
    </source>
</evidence>
<feature type="domain" description="Small ribosomal subunit protein uS5 C-terminal" evidence="9">
    <location>
        <begin position="245"/>
        <end position="313"/>
    </location>
</feature>
<gene>
    <name evidence="11" type="ORF">XYLVIOL_LOCUS9481</name>
</gene>
<evidence type="ECO:0000259" key="10">
    <source>
        <dbReference type="Pfam" id="PF21251"/>
    </source>
</evidence>
<evidence type="ECO:0000313" key="12">
    <source>
        <dbReference type="Proteomes" id="UP001642520"/>
    </source>
</evidence>
<evidence type="ECO:0000313" key="11">
    <source>
        <dbReference type="EMBL" id="CAL7949579.1"/>
    </source>
</evidence>
<keyword evidence="3" id="KW-0689">Ribosomal protein</keyword>
<evidence type="ECO:0000256" key="2">
    <source>
        <dbReference type="ARBA" id="ARBA00008945"/>
    </source>
</evidence>
<proteinExistence type="inferred from homology"/>
<dbReference type="Pfam" id="PF21251">
    <property type="entry name" value="Ribosomal_uS5m_N"/>
    <property type="match status" value="1"/>
</dbReference>
<dbReference type="SUPFAM" id="SSF54768">
    <property type="entry name" value="dsRNA-binding domain-like"/>
    <property type="match status" value="1"/>
</dbReference>
<dbReference type="SUPFAM" id="SSF54211">
    <property type="entry name" value="Ribosomal protein S5 domain 2-like"/>
    <property type="match status" value="1"/>
</dbReference>
<dbReference type="InterPro" id="IPR014721">
    <property type="entry name" value="Ribsml_uS5_D2-typ_fold_subgr"/>
</dbReference>
<dbReference type="EMBL" id="CAXAJV020001300">
    <property type="protein sequence ID" value="CAL7949579.1"/>
    <property type="molecule type" value="Genomic_DNA"/>
</dbReference>
<comment type="subcellular location">
    <subcellularLocation>
        <location evidence="1">Mitochondrion</location>
    </subcellularLocation>
</comment>
<evidence type="ECO:0000256" key="3">
    <source>
        <dbReference type="ARBA" id="ARBA00022980"/>
    </source>
</evidence>
<keyword evidence="12" id="KW-1185">Reference proteome</keyword>
<dbReference type="PANTHER" id="PTHR48277">
    <property type="entry name" value="MITOCHONDRIAL RIBOSOMAL PROTEIN S5"/>
    <property type="match status" value="1"/>
</dbReference>
<dbReference type="Pfam" id="PF03719">
    <property type="entry name" value="Ribosomal_S5_C"/>
    <property type="match status" value="1"/>
</dbReference>
<dbReference type="InterPro" id="IPR020568">
    <property type="entry name" value="Ribosomal_Su5_D2-typ_SF"/>
</dbReference>
<evidence type="ECO:0000256" key="1">
    <source>
        <dbReference type="ARBA" id="ARBA00004173"/>
    </source>
</evidence>
<evidence type="ECO:0000256" key="5">
    <source>
        <dbReference type="ARBA" id="ARBA00023274"/>
    </source>
</evidence>
<feature type="domain" description="Small ribosomal subunit protein uS5m N-terminal" evidence="10">
    <location>
        <begin position="42"/>
        <end position="156"/>
    </location>
</feature>
<name>A0ABP1P8J3_XYLVO</name>
<evidence type="ECO:0000256" key="7">
    <source>
        <dbReference type="ARBA" id="ARBA00041606"/>
    </source>
</evidence>
<feature type="domain" description="S5 DRBM" evidence="8">
    <location>
        <begin position="167"/>
        <end position="228"/>
    </location>
</feature>
<keyword evidence="4" id="KW-0496">Mitochondrion</keyword>
<evidence type="ECO:0000259" key="9">
    <source>
        <dbReference type="Pfam" id="PF03719"/>
    </source>
</evidence>